<name>A0A9W8BJ03_9FUNG</name>
<accession>A0A9W8BJ03</accession>
<feature type="compositionally biased region" description="Basic residues" evidence="2">
    <location>
        <begin position="266"/>
        <end position="283"/>
    </location>
</feature>
<dbReference type="GO" id="GO:0005737">
    <property type="term" value="C:cytoplasm"/>
    <property type="evidence" value="ECO:0007669"/>
    <property type="project" value="TreeGrafter"/>
</dbReference>
<dbReference type="InterPro" id="IPR005613">
    <property type="entry name" value="AIP3_C"/>
</dbReference>
<dbReference type="InterPro" id="IPR022782">
    <property type="entry name" value="AIP3-like_C"/>
</dbReference>
<dbReference type="GO" id="GO:0030010">
    <property type="term" value="P:establishment of cell polarity"/>
    <property type="evidence" value="ECO:0007669"/>
    <property type="project" value="TreeGrafter"/>
</dbReference>
<feature type="region of interest" description="Disordered" evidence="2">
    <location>
        <begin position="259"/>
        <end position="283"/>
    </location>
</feature>
<dbReference type="Pfam" id="PF03915">
    <property type="entry name" value="AIP3"/>
    <property type="match status" value="1"/>
</dbReference>
<protein>
    <submittedName>
        <fullName evidence="4">Bud site selection protein 6</fullName>
    </submittedName>
</protein>
<evidence type="ECO:0000259" key="3">
    <source>
        <dbReference type="SMART" id="SM00806"/>
    </source>
</evidence>
<evidence type="ECO:0000256" key="2">
    <source>
        <dbReference type="SAM" id="MobiDB-lite"/>
    </source>
</evidence>
<dbReference type="SMART" id="SM00806">
    <property type="entry name" value="AIP3"/>
    <property type="match status" value="1"/>
</dbReference>
<dbReference type="InterPro" id="IPR051825">
    <property type="entry name" value="SRCIN1"/>
</dbReference>
<evidence type="ECO:0000256" key="1">
    <source>
        <dbReference type="ARBA" id="ARBA00023054"/>
    </source>
</evidence>
<dbReference type="EMBL" id="JANBQF010000274">
    <property type="protein sequence ID" value="KAJ2002741.1"/>
    <property type="molecule type" value="Genomic_DNA"/>
</dbReference>
<feature type="domain" description="Actin interacting protein 3 C-terminal" evidence="3">
    <location>
        <begin position="5"/>
        <end position="248"/>
    </location>
</feature>
<dbReference type="Proteomes" id="UP001150907">
    <property type="component" value="Unassembled WGS sequence"/>
</dbReference>
<evidence type="ECO:0000313" key="5">
    <source>
        <dbReference type="Proteomes" id="UP001150907"/>
    </source>
</evidence>
<keyword evidence="5" id="KW-1185">Reference proteome</keyword>
<keyword evidence="1" id="KW-0175">Coiled coil</keyword>
<dbReference type="GO" id="GO:0051286">
    <property type="term" value="C:cell tip"/>
    <property type="evidence" value="ECO:0007669"/>
    <property type="project" value="TreeGrafter"/>
</dbReference>
<comment type="caution">
    <text evidence="4">The sequence shown here is derived from an EMBL/GenBank/DDBJ whole genome shotgun (WGS) entry which is preliminary data.</text>
</comment>
<dbReference type="PANTHER" id="PTHR22741:SF10">
    <property type="entry name" value="COILED-COIL DOMAIN-CONTAINING PROTEIN CG32809"/>
    <property type="match status" value="1"/>
</dbReference>
<sequence length="283" mass="32604">AKTEAVAQLEKLQSAVSRHPNVLRVRIEEGKDMLKNEYRLLNTRFEDVHALVQEMRKDVAQRGSTPSSQLMRKANTELKGIETGSERLVAFINETRSDWKRTWEEELQNILKEQGFVKDVEQMLGELLDDTQHLNDVTDKLDKIIDLKLRERAKDDYVPPAATKFIDVVSPDDAPDAKKDFLMQISCVDVDHQRRLDALKSAERLRQTELAAKVNEFDEELSDFVTQRKLRKTGGTQELERRRAEKEVEVMKEMLKSVEEAEQARRAKLAQRKAGAKKQHPGT</sequence>
<organism evidence="4 5">
    <name type="scientific">Coemansia thaxteri</name>
    <dbReference type="NCBI Taxonomy" id="2663907"/>
    <lineage>
        <taxon>Eukaryota</taxon>
        <taxon>Fungi</taxon>
        <taxon>Fungi incertae sedis</taxon>
        <taxon>Zoopagomycota</taxon>
        <taxon>Kickxellomycotina</taxon>
        <taxon>Kickxellomycetes</taxon>
        <taxon>Kickxellales</taxon>
        <taxon>Kickxellaceae</taxon>
        <taxon>Coemansia</taxon>
    </lineage>
</organism>
<dbReference type="OrthoDB" id="783096at2759"/>
<reference evidence="4" key="1">
    <citation type="submission" date="2022-07" db="EMBL/GenBank/DDBJ databases">
        <title>Phylogenomic reconstructions and comparative analyses of Kickxellomycotina fungi.</title>
        <authorList>
            <person name="Reynolds N.K."/>
            <person name="Stajich J.E."/>
            <person name="Barry K."/>
            <person name="Grigoriev I.V."/>
            <person name="Crous P."/>
            <person name="Smith M.E."/>
        </authorList>
    </citation>
    <scope>NUCLEOTIDE SEQUENCE</scope>
    <source>
        <strain evidence="4">IMI 214461</strain>
    </source>
</reference>
<gene>
    <name evidence="4" type="primary">BUD6</name>
    <name evidence="4" type="ORF">H4R26_003450</name>
</gene>
<feature type="non-terminal residue" evidence="4">
    <location>
        <position position="1"/>
    </location>
</feature>
<dbReference type="GO" id="GO:0005519">
    <property type="term" value="F:cytoskeletal regulatory protein binding"/>
    <property type="evidence" value="ECO:0007669"/>
    <property type="project" value="InterPro"/>
</dbReference>
<dbReference type="Gene3D" id="1.20.58.1540">
    <property type="entry name" value="Actin interacting protein 3, C-terminal domain"/>
    <property type="match status" value="1"/>
</dbReference>
<proteinExistence type="predicted"/>
<evidence type="ECO:0000313" key="4">
    <source>
        <dbReference type="EMBL" id="KAJ2002741.1"/>
    </source>
</evidence>
<dbReference type="AlphaFoldDB" id="A0A9W8BJ03"/>
<dbReference type="PANTHER" id="PTHR22741">
    <property type="entry name" value="P140CAP/SNIP-RELATED"/>
    <property type="match status" value="1"/>
</dbReference>